<gene>
    <name evidence="1" type="ORF">U1T56_07105</name>
</gene>
<dbReference type="Proteomes" id="UP001375743">
    <property type="component" value="Unassembled WGS sequence"/>
</dbReference>
<dbReference type="EMBL" id="JBBLZC010000005">
    <property type="protein sequence ID" value="MEK0082912.1"/>
    <property type="molecule type" value="Genomic_DNA"/>
</dbReference>
<name>A0ABU8XNX7_9PROT</name>
<dbReference type="RefSeq" id="WP_418158761.1">
    <property type="nucleotide sequence ID" value="NZ_JBBLZC010000005.1"/>
</dbReference>
<proteinExistence type="predicted"/>
<protein>
    <submittedName>
        <fullName evidence="1">Uncharacterized protein</fullName>
    </submittedName>
</protein>
<evidence type="ECO:0000313" key="2">
    <source>
        <dbReference type="Proteomes" id="UP001375743"/>
    </source>
</evidence>
<evidence type="ECO:0000313" key="1">
    <source>
        <dbReference type="EMBL" id="MEK0082912.1"/>
    </source>
</evidence>
<reference evidence="1 2" key="1">
    <citation type="submission" date="2024-01" db="EMBL/GenBank/DDBJ databases">
        <title>Multi-omics insights into the function and evolution of sodium benzoate biodegradation pathways in Benzoatithermus flavus gen. nov., sp. nov. from hot spring.</title>
        <authorList>
            <person name="Hu C.-J."/>
            <person name="Li W.-J."/>
        </authorList>
    </citation>
    <scope>NUCLEOTIDE SEQUENCE [LARGE SCALE GENOMIC DNA]</scope>
    <source>
        <strain evidence="1 2">SYSU G07066</strain>
    </source>
</reference>
<sequence length="47" mass="5210">MNATGQRTVAAVTRHLMPPLGPMYLIAYIDRQNVSYTPSCRWSAISA</sequence>
<accession>A0ABU8XNX7</accession>
<comment type="caution">
    <text evidence="1">The sequence shown here is derived from an EMBL/GenBank/DDBJ whole genome shotgun (WGS) entry which is preliminary data.</text>
</comment>
<keyword evidence="2" id="KW-1185">Reference proteome</keyword>
<organism evidence="1 2">
    <name type="scientific">Benzoatithermus flavus</name>
    <dbReference type="NCBI Taxonomy" id="3108223"/>
    <lineage>
        <taxon>Bacteria</taxon>
        <taxon>Pseudomonadati</taxon>
        <taxon>Pseudomonadota</taxon>
        <taxon>Alphaproteobacteria</taxon>
        <taxon>Geminicoccales</taxon>
        <taxon>Geminicoccaceae</taxon>
        <taxon>Benzoatithermus</taxon>
    </lineage>
</organism>